<dbReference type="PANTHER" id="PTHR32195">
    <property type="entry name" value="OS07G0662800 PROTEIN"/>
    <property type="match status" value="1"/>
</dbReference>
<evidence type="ECO:0000313" key="9">
    <source>
        <dbReference type="EMBL" id="PIR03873.1"/>
    </source>
</evidence>
<dbReference type="InterPro" id="IPR018227">
    <property type="entry name" value="Amino_acid_transport_2"/>
</dbReference>
<dbReference type="Proteomes" id="UP000229600">
    <property type="component" value="Unassembled WGS sequence"/>
</dbReference>
<feature type="transmembrane region" description="Helical" evidence="8">
    <location>
        <begin position="134"/>
        <end position="152"/>
    </location>
</feature>
<feature type="transmembrane region" description="Helical" evidence="8">
    <location>
        <begin position="189"/>
        <end position="208"/>
    </location>
</feature>
<name>A0A2H0N4Q7_9BACT</name>
<gene>
    <name evidence="9" type="ORF">COV59_04370</name>
</gene>
<evidence type="ECO:0000256" key="6">
    <source>
        <dbReference type="ARBA" id="ARBA00022989"/>
    </source>
</evidence>
<feature type="transmembrane region" description="Helical" evidence="8">
    <location>
        <begin position="305"/>
        <end position="324"/>
    </location>
</feature>
<sequence length="395" mass="43270">MKKYRRIHNEEVAVHQGVFFKDTSLLYGISLIMSGTIGAGILGLPYVISKVGVFIGVILIVCIGALMMGLNVLVGQVSICTKEKFQLVGLANKYLGKGGEWAMALVMYSTLLGTLLVYVIGVGQSLAVLLPGDAFFWSLVFFCIGSLLIFIGMRTVKTVELFFTLFILGVVLFLVWMSSPHVSIPHLEYSNLSQFFLPFGVILFAFHGTTAVPEAHSILLKKKGLFQKAIILAGIFNILIYVIFSFIVVGVTGPSTTEIATIGLGAALGSKILIVGNIFAVLAMATNFIMSGISLRDSFNWDFKLNYFVSTALIICIPLIIFLLGMRSFITVIDIIGGVFIGLEIFLLLLIYYRAKQKGDIPQKRFGLKHSFLLMSAIALMMVISSAYTLYTFVI</sequence>
<dbReference type="GO" id="GO:0003333">
    <property type="term" value="P:amino acid transmembrane transport"/>
    <property type="evidence" value="ECO:0007669"/>
    <property type="project" value="InterPro"/>
</dbReference>
<evidence type="ECO:0000256" key="4">
    <source>
        <dbReference type="ARBA" id="ARBA00022519"/>
    </source>
</evidence>
<feature type="transmembrane region" description="Helical" evidence="8">
    <location>
        <begin position="229"/>
        <end position="252"/>
    </location>
</feature>
<feature type="transmembrane region" description="Helical" evidence="8">
    <location>
        <begin position="25"/>
        <end position="48"/>
    </location>
</feature>
<organism evidence="9 10">
    <name type="scientific">Candidatus Magasanikbacteria bacterium CG11_big_fil_rev_8_21_14_0_20_39_34</name>
    <dbReference type="NCBI Taxonomy" id="1974653"/>
    <lineage>
        <taxon>Bacteria</taxon>
        <taxon>Candidatus Magasanikiibacteriota</taxon>
    </lineage>
</organism>
<keyword evidence="6 8" id="KW-1133">Transmembrane helix</keyword>
<keyword evidence="2" id="KW-0813">Transport</keyword>
<evidence type="ECO:0000256" key="8">
    <source>
        <dbReference type="SAM" id="Phobius"/>
    </source>
</evidence>
<accession>A0A2H0N4Q7</accession>
<feature type="transmembrane region" description="Helical" evidence="8">
    <location>
        <begin position="54"/>
        <end position="80"/>
    </location>
</feature>
<evidence type="ECO:0008006" key="11">
    <source>
        <dbReference type="Google" id="ProtNLM"/>
    </source>
</evidence>
<feature type="transmembrane region" description="Helical" evidence="8">
    <location>
        <begin position="372"/>
        <end position="394"/>
    </location>
</feature>
<protein>
    <recommendedName>
        <fullName evidence="11">Amino acid transporter transmembrane domain-containing protein</fullName>
    </recommendedName>
</protein>
<keyword evidence="4" id="KW-0997">Cell inner membrane</keyword>
<keyword evidence="7 8" id="KW-0472">Membrane</keyword>
<feature type="transmembrane region" description="Helical" evidence="8">
    <location>
        <begin position="101"/>
        <end position="122"/>
    </location>
</feature>
<dbReference type="GO" id="GO:0005886">
    <property type="term" value="C:plasma membrane"/>
    <property type="evidence" value="ECO:0007669"/>
    <property type="project" value="UniProtKB-SubCell"/>
</dbReference>
<feature type="transmembrane region" description="Helical" evidence="8">
    <location>
        <begin position="330"/>
        <end position="352"/>
    </location>
</feature>
<reference evidence="9 10" key="1">
    <citation type="submission" date="2017-09" db="EMBL/GenBank/DDBJ databases">
        <title>Depth-based differentiation of microbial function through sediment-hosted aquifers and enrichment of novel symbionts in the deep terrestrial subsurface.</title>
        <authorList>
            <person name="Probst A.J."/>
            <person name="Ladd B."/>
            <person name="Jarett J.K."/>
            <person name="Geller-Mcgrath D.E."/>
            <person name="Sieber C.M."/>
            <person name="Emerson J.B."/>
            <person name="Anantharaman K."/>
            <person name="Thomas B.C."/>
            <person name="Malmstrom R."/>
            <person name="Stieglmeier M."/>
            <person name="Klingl A."/>
            <person name="Woyke T."/>
            <person name="Ryan C.M."/>
            <person name="Banfield J.F."/>
        </authorList>
    </citation>
    <scope>NUCLEOTIDE SEQUENCE [LARGE SCALE GENOMIC DNA]</scope>
    <source>
        <strain evidence="9">CG11_big_fil_rev_8_21_14_0_20_39_34</strain>
    </source>
</reference>
<comment type="subcellular location">
    <subcellularLocation>
        <location evidence="1">Cell inner membrane</location>
        <topology evidence="1">Multi-pass membrane protein</topology>
    </subcellularLocation>
</comment>
<feature type="transmembrane region" description="Helical" evidence="8">
    <location>
        <begin position="272"/>
        <end position="293"/>
    </location>
</feature>
<comment type="caution">
    <text evidence="9">The sequence shown here is derived from an EMBL/GenBank/DDBJ whole genome shotgun (WGS) entry which is preliminary data.</text>
</comment>
<evidence type="ECO:0000256" key="5">
    <source>
        <dbReference type="ARBA" id="ARBA00022692"/>
    </source>
</evidence>
<dbReference type="PANTHER" id="PTHR32195:SF26">
    <property type="entry name" value="TRYPTOPHAN OR TYROSINE TRANSPORTER PROTEIN"/>
    <property type="match status" value="1"/>
</dbReference>
<evidence type="ECO:0000256" key="7">
    <source>
        <dbReference type="ARBA" id="ARBA00023136"/>
    </source>
</evidence>
<evidence type="ECO:0000313" key="10">
    <source>
        <dbReference type="Proteomes" id="UP000229600"/>
    </source>
</evidence>
<keyword evidence="3" id="KW-1003">Cell membrane</keyword>
<dbReference type="Gene3D" id="1.20.1740.10">
    <property type="entry name" value="Amino acid/polyamine transporter I"/>
    <property type="match status" value="1"/>
</dbReference>
<evidence type="ECO:0000256" key="3">
    <source>
        <dbReference type="ARBA" id="ARBA00022475"/>
    </source>
</evidence>
<keyword evidence="5 8" id="KW-0812">Transmembrane</keyword>
<proteinExistence type="predicted"/>
<evidence type="ECO:0000256" key="2">
    <source>
        <dbReference type="ARBA" id="ARBA00022448"/>
    </source>
</evidence>
<evidence type="ECO:0000256" key="1">
    <source>
        <dbReference type="ARBA" id="ARBA00004429"/>
    </source>
</evidence>
<dbReference type="AlphaFoldDB" id="A0A2H0N4Q7"/>
<dbReference type="Pfam" id="PF03222">
    <property type="entry name" value="Trp_Tyr_perm"/>
    <property type="match status" value="1"/>
</dbReference>
<dbReference type="EMBL" id="PCWN01000008">
    <property type="protein sequence ID" value="PIR03873.1"/>
    <property type="molecule type" value="Genomic_DNA"/>
</dbReference>
<feature type="transmembrane region" description="Helical" evidence="8">
    <location>
        <begin position="159"/>
        <end position="177"/>
    </location>
</feature>